<dbReference type="EMBL" id="SGUG01000001">
    <property type="protein sequence ID" value="MDG0860959.1"/>
    <property type="molecule type" value="Genomic_DNA"/>
</dbReference>
<keyword evidence="1" id="KW-0812">Transmembrane</keyword>
<reference evidence="2" key="1">
    <citation type="submission" date="2019-02" db="EMBL/GenBank/DDBJ databases">
        <title>Draft genome of the type strain Pelomonas aquatica CCUG 52575T.</title>
        <authorList>
            <person name="Gomila M."/>
            <person name="Lalucat J."/>
        </authorList>
    </citation>
    <scope>NUCLEOTIDE SEQUENCE</scope>
    <source>
        <strain evidence="2">CCUG 52575</strain>
    </source>
</reference>
<feature type="transmembrane region" description="Helical" evidence="1">
    <location>
        <begin position="110"/>
        <end position="134"/>
    </location>
</feature>
<evidence type="ECO:0000313" key="2">
    <source>
        <dbReference type="EMBL" id="MDG0860959.1"/>
    </source>
</evidence>
<feature type="transmembrane region" description="Helical" evidence="1">
    <location>
        <begin position="73"/>
        <end position="98"/>
    </location>
</feature>
<keyword evidence="1" id="KW-1133">Transmembrane helix</keyword>
<dbReference type="AlphaFoldDB" id="A0A9X4LDC4"/>
<dbReference type="Proteomes" id="UP001152766">
    <property type="component" value="Unassembled WGS sequence"/>
</dbReference>
<evidence type="ECO:0000256" key="1">
    <source>
        <dbReference type="SAM" id="Phobius"/>
    </source>
</evidence>
<dbReference type="RefSeq" id="WP_268150544.1">
    <property type="nucleotide sequence ID" value="NZ_JAPPUW010000009.1"/>
</dbReference>
<accession>A0A9X4LDC4</accession>
<proteinExistence type="predicted"/>
<keyword evidence="1" id="KW-0472">Membrane</keyword>
<evidence type="ECO:0000313" key="3">
    <source>
        <dbReference type="Proteomes" id="UP001152766"/>
    </source>
</evidence>
<gene>
    <name evidence="2" type="ORF">EXJ73_00525</name>
</gene>
<sequence length="167" mass="17857">MELQLQSRRWAWRAFDGSAAAVAGLAAGAVLMVLDLCWPLTFGDGNPWATSHKVAALVLGQQVLQSSAFDVGVVATALLIHYTLGVLSGLVIGLAIAAMRWEASLAMTQVVGYVFGVVVYFVNFYVLASLFPWFEELRGEATFLGQLAFGVSAALVYRKLNRAAAAT</sequence>
<protein>
    <recommendedName>
        <fullName evidence="4">Sodium:proline symporter</fullName>
    </recommendedName>
</protein>
<keyword evidence="3" id="KW-1185">Reference proteome</keyword>
<comment type="caution">
    <text evidence="2">The sequence shown here is derived from an EMBL/GenBank/DDBJ whole genome shotgun (WGS) entry which is preliminary data.</text>
</comment>
<feature type="transmembrane region" description="Helical" evidence="1">
    <location>
        <begin position="12"/>
        <end position="34"/>
    </location>
</feature>
<organism evidence="2 3">
    <name type="scientific">Pelomonas aquatica</name>
    <dbReference type="NCBI Taxonomy" id="431058"/>
    <lineage>
        <taxon>Bacteria</taxon>
        <taxon>Pseudomonadati</taxon>
        <taxon>Pseudomonadota</taxon>
        <taxon>Betaproteobacteria</taxon>
        <taxon>Burkholderiales</taxon>
        <taxon>Sphaerotilaceae</taxon>
        <taxon>Roseateles</taxon>
    </lineage>
</organism>
<name>A0A9X4LDC4_9BURK</name>
<evidence type="ECO:0008006" key="4">
    <source>
        <dbReference type="Google" id="ProtNLM"/>
    </source>
</evidence>
<feature type="transmembrane region" description="Helical" evidence="1">
    <location>
        <begin position="140"/>
        <end position="157"/>
    </location>
</feature>